<keyword evidence="6" id="KW-0676">Redox-active center</keyword>
<dbReference type="SMART" id="SM00450">
    <property type="entry name" value="RHOD"/>
    <property type="match status" value="1"/>
</dbReference>
<protein>
    <submittedName>
        <fullName evidence="8">FAD-dependent oxidoreductase</fullName>
    </submittedName>
</protein>
<dbReference type="EMBL" id="BAABGA010000094">
    <property type="protein sequence ID" value="GAA4468281.1"/>
    <property type="molecule type" value="Genomic_DNA"/>
</dbReference>
<organism evidence="8 9">
    <name type="scientific">Novipirellula rosea</name>
    <dbReference type="NCBI Taxonomy" id="1031540"/>
    <lineage>
        <taxon>Bacteria</taxon>
        <taxon>Pseudomonadati</taxon>
        <taxon>Planctomycetota</taxon>
        <taxon>Planctomycetia</taxon>
        <taxon>Pirellulales</taxon>
        <taxon>Pirellulaceae</taxon>
        <taxon>Novipirellula</taxon>
    </lineage>
</organism>
<evidence type="ECO:0000256" key="4">
    <source>
        <dbReference type="ARBA" id="ARBA00022827"/>
    </source>
</evidence>
<keyword evidence="9" id="KW-1185">Reference proteome</keyword>
<dbReference type="InterPro" id="IPR023753">
    <property type="entry name" value="FAD/NAD-binding_dom"/>
</dbReference>
<evidence type="ECO:0000259" key="7">
    <source>
        <dbReference type="PROSITE" id="PS50206"/>
    </source>
</evidence>
<evidence type="ECO:0000256" key="6">
    <source>
        <dbReference type="ARBA" id="ARBA00023284"/>
    </source>
</evidence>
<dbReference type="PANTHER" id="PTHR43429">
    <property type="entry name" value="PYRIDINE NUCLEOTIDE-DISULFIDE OXIDOREDUCTASE DOMAIN-CONTAINING"/>
    <property type="match status" value="1"/>
</dbReference>
<dbReference type="Pfam" id="PF07992">
    <property type="entry name" value="Pyr_redox_2"/>
    <property type="match status" value="1"/>
</dbReference>
<reference evidence="9" key="1">
    <citation type="journal article" date="2019" name="Int. J. Syst. Evol. Microbiol.">
        <title>The Global Catalogue of Microorganisms (GCM) 10K type strain sequencing project: providing services to taxonomists for standard genome sequencing and annotation.</title>
        <authorList>
            <consortium name="The Broad Institute Genomics Platform"/>
            <consortium name="The Broad Institute Genome Sequencing Center for Infectious Disease"/>
            <person name="Wu L."/>
            <person name="Ma J."/>
        </authorList>
    </citation>
    <scope>NUCLEOTIDE SEQUENCE [LARGE SCALE GENOMIC DNA]</scope>
    <source>
        <strain evidence="9">JCM 17759</strain>
    </source>
</reference>
<name>A0ABP8NLD3_9BACT</name>
<dbReference type="SUPFAM" id="SSF55424">
    <property type="entry name" value="FAD/NAD-linked reductases, dimerisation (C-terminal) domain"/>
    <property type="match status" value="1"/>
</dbReference>
<keyword evidence="4" id="KW-0274">FAD</keyword>
<proteinExistence type="inferred from homology"/>
<comment type="cofactor">
    <cofactor evidence="1">
        <name>FAD</name>
        <dbReference type="ChEBI" id="CHEBI:57692"/>
    </cofactor>
</comment>
<evidence type="ECO:0000256" key="1">
    <source>
        <dbReference type="ARBA" id="ARBA00001974"/>
    </source>
</evidence>
<dbReference type="Proteomes" id="UP001500840">
    <property type="component" value="Unassembled WGS sequence"/>
</dbReference>
<dbReference type="InterPro" id="IPR016156">
    <property type="entry name" value="FAD/NAD-linked_Rdtase_dimer_sf"/>
</dbReference>
<evidence type="ECO:0000256" key="2">
    <source>
        <dbReference type="ARBA" id="ARBA00009130"/>
    </source>
</evidence>
<dbReference type="SUPFAM" id="SSF51905">
    <property type="entry name" value="FAD/NAD(P)-binding domain"/>
    <property type="match status" value="1"/>
</dbReference>
<keyword evidence="5" id="KW-0560">Oxidoreductase</keyword>
<gene>
    <name evidence="8" type="ORF">GCM10023156_59220</name>
</gene>
<dbReference type="InterPro" id="IPR036873">
    <property type="entry name" value="Rhodanese-like_dom_sf"/>
</dbReference>
<dbReference type="PROSITE" id="PS50206">
    <property type="entry name" value="RHODANESE_3"/>
    <property type="match status" value="1"/>
</dbReference>
<dbReference type="PRINTS" id="PR00411">
    <property type="entry name" value="PNDRDTASEI"/>
</dbReference>
<evidence type="ECO:0000256" key="5">
    <source>
        <dbReference type="ARBA" id="ARBA00023002"/>
    </source>
</evidence>
<dbReference type="Gene3D" id="3.40.250.10">
    <property type="entry name" value="Rhodanese-like domain"/>
    <property type="match status" value="1"/>
</dbReference>
<dbReference type="PRINTS" id="PR00368">
    <property type="entry name" value="FADPNR"/>
</dbReference>
<keyword evidence="3" id="KW-0285">Flavoprotein</keyword>
<dbReference type="PANTHER" id="PTHR43429:SF1">
    <property type="entry name" value="NAD(P)H SULFUR OXIDOREDUCTASE (COA-DEPENDENT)"/>
    <property type="match status" value="1"/>
</dbReference>
<dbReference type="InterPro" id="IPR001763">
    <property type="entry name" value="Rhodanese-like_dom"/>
</dbReference>
<evidence type="ECO:0000313" key="9">
    <source>
        <dbReference type="Proteomes" id="UP001500840"/>
    </source>
</evidence>
<dbReference type="Pfam" id="PF02852">
    <property type="entry name" value="Pyr_redox_dim"/>
    <property type="match status" value="1"/>
</dbReference>
<dbReference type="InterPro" id="IPR050260">
    <property type="entry name" value="FAD-bd_OxRdtase"/>
</dbReference>
<dbReference type="InterPro" id="IPR036188">
    <property type="entry name" value="FAD/NAD-bd_sf"/>
</dbReference>
<feature type="domain" description="Rhodanese" evidence="7">
    <location>
        <begin position="469"/>
        <end position="553"/>
    </location>
</feature>
<dbReference type="Gene3D" id="3.50.50.60">
    <property type="entry name" value="FAD/NAD(P)-binding domain"/>
    <property type="match status" value="2"/>
</dbReference>
<comment type="caution">
    <text evidence="8">The sequence shown here is derived from an EMBL/GenBank/DDBJ whole genome shotgun (WGS) entry which is preliminary data.</text>
</comment>
<sequence>MNATKPLTIVIVGGVAGGASAATRARRMNENAEIILLEKDPDVSFANCGLPYHIGEEIPNRDSLLVATPEFLRRRFRLDVRTRHEALSIDRQNKRVEVRRGETSEIIWIDYDKLILAPGASPIRPNLDGADAENVLSLRNLNDTDRIKAIVDDKQTKNAVVVGAGYIGLEMVEQLVQRGLNTTLVELQPQVLPLLDPEMARPIADEIEAKEVSLLLGRSVSGLVTNGNNQVTEVALSDGSTIATDLVVMGIGVQPNIKLAVDAGLEIGVTGGIATNDFMQTSDPDIYAVGDAAEYRFGPTGKRMRVSLAGPANRAGRLAGQHAATGQSDPMPTVQGTSVVRVFGVSAAMTGLSCATAKRMGVDAASVTIVAKNHAGYYPGAQVMTLKLVYQAETGKILGAQAVGGAGVDKRIDVIATAMQFEGSVRQLGGVDLSYAPPFGSAKDPVHMAAFAACNQIDGIETFCDSDADLAGKQVVDVRTAAEIERTPLSGSPLAGTSEKGIIAIPVDELRDRISELDPSLPTVVSCAVGIRGHIAARILKQHGFKVVNLSGGATVRNRVNFASSNEHP</sequence>
<comment type="similarity">
    <text evidence="2">Belongs to the class-III pyridine nucleotide-disulfide oxidoreductase family.</text>
</comment>
<evidence type="ECO:0000313" key="8">
    <source>
        <dbReference type="EMBL" id="GAA4468281.1"/>
    </source>
</evidence>
<dbReference type="InterPro" id="IPR004099">
    <property type="entry name" value="Pyr_nucl-diS_OxRdtase_dimer"/>
</dbReference>
<dbReference type="RefSeq" id="WP_345327291.1">
    <property type="nucleotide sequence ID" value="NZ_BAABGA010000094.1"/>
</dbReference>
<accession>A0ABP8NLD3</accession>
<dbReference type="Pfam" id="PF00581">
    <property type="entry name" value="Rhodanese"/>
    <property type="match status" value="1"/>
</dbReference>
<evidence type="ECO:0000256" key="3">
    <source>
        <dbReference type="ARBA" id="ARBA00022630"/>
    </source>
</evidence>
<dbReference type="SUPFAM" id="SSF52821">
    <property type="entry name" value="Rhodanese/Cell cycle control phosphatase"/>
    <property type="match status" value="1"/>
</dbReference>